<sequence>MALRAPGFVMRALKKPAVYLGLGAVGIGFWAYTINNASNSNKSHNSIFKAVMFHLRHDPQALSLLGTDIFYDEKIHNPVQGSFSIIRGVADYSFTLQGSRAIGNVRFKGHHIPDSGCWSSVIFELESNGQKVIFE</sequence>
<reference evidence="1 2" key="1">
    <citation type="submission" date="2021-02" db="EMBL/GenBank/DDBJ databases">
        <title>Variation within the Batrachochytrium salamandrivorans European outbreak.</title>
        <authorList>
            <person name="Kelly M."/>
            <person name="Pasmans F."/>
            <person name="Shea T.P."/>
            <person name="Munoz J.F."/>
            <person name="Carranza S."/>
            <person name="Cuomo C.A."/>
            <person name="Martel A."/>
        </authorList>
    </citation>
    <scope>NUCLEOTIDE SEQUENCE [LARGE SCALE GENOMIC DNA]</scope>
    <source>
        <strain evidence="1 2">AMFP18/2</strain>
    </source>
</reference>
<dbReference type="Proteomes" id="UP001648503">
    <property type="component" value="Unassembled WGS sequence"/>
</dbReference>
<gene>
    <name evidence="1" type="ORF">BASA50_000750</name>
</gene>
<proteinExistence type="predicted"/>
<dbReference type="InterPro" id="IPR042432">
    <property type="entry name" value="Coa1_fungi"/>
</dbReference>
<protein>
    <submittedName>
        <fullName evidence="1">Uncharacterized protein</fullName>
    </submittedName>
</protein>
<name>A0ABQ8ETH8_9FUNG</name>
<dbReference type="EMBL" id="JAFCIX010000575">
    <property type="protein sequence ID" value="KAH6586286.1"/>
    <property type="molecule type" value="Genomic_DNA"/>
</dbReference>
<dbReference type="InterPro" id="IPR014807">
    <property type="entry name" value="Coa1"/>
</dbReference>
<dbReference type="Pfam" id="PF08695">
    <property type="entry name" value="Coa1"/>
    <property type="match status" value="1"/>
</dbReference>
<organism evidence="1 2">
    <name type="scientific">Batrachochytrium salamandrivorans</name>
    <dbReference type="NCBI Taxonomy" id="1357716"/>
    <lineage>
        <taxon>Eukaryota</taxon>
        <taxon>Fungi</taxon>
        <taxon>Fungi incertae sedis</taxon>
        <taxon>Chytridiomycota</taxon>
        <taxon>Chytridiomycota incertae sedis</taxon>
        <taxon>Chytridiomycetes</taxon>
        <taxon>Rhizophydiales</taxon>
        <taxon>Rhizophydiales incertae sedis</taxon>
        <taxon>Batrachochytrium</taxon>
    </lineage>
</organism>
<evidence type="ECO:0000313" key="1">
    <source>
        <dbReference type="EMBL" id="KAH6586286.1"/>
    </source>
</evidence>
<comment type="caution">
    <text evidence="1">The sequence shown here is derived from an EMBL/GenBank/DDBJ whole genome shotgun (WGS) entry which is preliminary data.</text>
</comment>
<dbReference type="PANTHER" id="PTHR28523">
    <property type="entry name" value="CYTOCHROME C OXIDASE ASSEMBLY FACTOR 1"/>
    <property type="match status" value="1"/>
</dbReference>
<keyword evidence="2" id="KW-1185">Reference proteome</keyword>
<dbReference type="PANTHER" id="PTHR28523:SF1">
    <property type="entry name" value="CYTOCHROME C OXIDASE ASSEMBLY FACTOR 1"/>
    <property type="match status" value="1"/>
</dbReference>
<evidence type="ECO:0000313" key="2">
    <source>
        <dbReference type="Proteomes" id="UP001648503"/>
    </source>
</evidence>
<accession>A0ABQ8ETH8</accession>